<keyword evidence="1" id="KW-0678">Repressor</keyword>
<evidence type="ECO:0000313" key="7">
    <source>
        <dbReference type="Proteomes" id="UP001187346"/>
    </source>
</evidence>
<dbReference type="PRINTS" id="PR00040">
    <property type="entry name" value="HTHMERR"/>
</dbReference>
<dbReference type="Pfam" id="PF13411">
    <property type="entry name" value="MerR_1"/>
    <property type="match status" value="1"/>
</dbReference>
<keyword evidence="3" id="KW-0238">DNA-binding</keyword>
<evidence type="ECO:0000256" key="3">
    <source>
        <dbReference type="ARBA" id="ARBA00023125"/>
    </source>
</evidence>
<dbReference type="InterPro" id="IPR000551">
    <property type="entry name" value="MerR-type_HTH_dom"/>
</dbReference>
<dbReference type="EMBL" id="JAWMAJ010000002">
    <property type="protein sequence ID" value="MDV7214467.1"/>
    <property type="molecule type" value="Genomic_DNA"/>
</dbReference>
<dbReference type="SUPFAM" id="SSF46955">
    <property type="entry name" value="Putative DNA-binding domain"/>
    <property type="match status" value="1"/>
</dbReference>
<evidence type="ECO:0000256" key="4">
    <source>
        <dbReference type="ARBA" id="ARBA00023163"/>
    </source>
</evidence>
<evidence type="ECO:0000256" key="2">
    <source>
        <dbReference type="ARBA" id="ARBA00023015"/>
    </source>
</evidence>
<dbReference type="SMART" id="SM00422">
    <property type="entry name" value="HTH_MERR"/>
    <property type="match status" value="1"/>
</dbReference>
<gene>
    <name evidence="6" type="ORF">R5A26_00730</name>
</gene>
<sequence>MHSDDMRIGDLARRTEVSTRLLRYYEKQGLLHARRDSNGYRVYGESAVKRVVMIRELLESGFTTELIRSILRCKENPHLPDEEQEGATPETVRALRLQVSNIERRIDSLTRTRDAVRGYLRAVEAVVE</sequence>
<evidence type="ECO:0000259" key="5">
    <source>
        <dbReference type="PROSITE" id="PS50937"/>
    </source>
</evidence>
<organism evidence="6 7">
    <name type="scientific">Streptomyces prunicolor</name>
    <dbReference type="NCBI Taxonomy" id="67348"/>
    <lineage>
        <taxon>Bacteria</taxon>
        <taxon>Bacillati</taxon>
        <taxon>Actinomycetota</taxon>
        <taxon>Actinomycetes</taxon>
        <taxon>Kitasatosporales</taxon>
        <taxon>Streptomycetaceae</taxon>
        <taxon>Streptomyces</taxon>
    </lineage>
</organism>
<dbReference type="PANTHER" id="PTHR30204">
    <property type="entry name" value="REDOX-CYCLING DRUG-SENSING TRANSCRIPTIONAL ACTIVATOR SOXR"/>
    <property type="match status" value="1"/>
</dbReference>
<comment type="caution">
    <text evidence="6">The sequence shown here is derived from an EMBL/GenBank/DDBJ whole genome shotgun (WGS) entry which is preliminary data.</text>
</comment>
<dbReference type="InterPro" id="IPR047057">
    <property type="entry name" value="MerR_fam"/>
</dbReference>
<dbReference type="PANTHER" id="PTHR30204:SF69">
    <property type="entry name" value="MERR-FAMILY TRANSCRIPTIONAL REGULATOR"/>
    <property type="match status" value="1"/>
</dbReference>
<accession>A0ABU4F1K3</accession>
<evidence type="ECO:0000256" key="1">
    <source>
        <dbReference type="ARBA" id="ARBA00022491"/>
    </source>
</evidence>
<dbReference type="Gene3D" id="1.10.1660.10">
    <property type="match status" value="1"/>
</dbReference>
<evidence type="ECO:0000313" key="6">
    <source>
        <dbReference type="EMBL" id="MDV7214467.1"/>
    </source>
</evidence>
<dbReference type="PROSITE" id="PS50937">
    <property type="entry name" value="HTH_MERR_2"/>
    <property type="match status" value="1"/>
</dbReference>
<reference evidence="6 7" key="1">
    <citation type="submission" date="2023-10" db="EMBL/GenBank/DDBJ databases">
        <title>Characterization of rhizosphere-enriched actinobacteria from wheat plants lab-grown on chernevaya soil.</title>
        <authorList>
            <person name="Tikhonova E.N."/>
            <person name="Konopkin A."/>
            <person name="Kravchenko I.K."/>
        </authorList>
    </citation>
    <scope>NUCLEOTIDE SEQUENCE [LARGE SCALE GENOMIC DNA]</scope>
    <source>
        <strain evidence="6 7">RR29</strain>
    </source>
</reference>
<protein>
    <submittedName>
        <fullName evidence="6">MerR family transcriptional regulator</fullName>
    </submittedName>
</protein>
<keyword evidence="2" id="KW-0805">Transcription regulation</keyword>
<keyword evidence="7" id="KW-1185">Reference proteome</keyword>
<dbReference type="RefSeq" id="WP_317769640.1">
    <property type="nucleotide sequence ID" value="NZ_JAWMAJ010000002.1"/>
</dbReference>
<dbReference type="PROSITE" id="PS00552">
    <property type="entry name" value="HTH_MERR_1"/>
    <property type="match status" value="1"/>
</dbReference>
<dbReference type="InterPro" id="IPR009061">
    <property type="entry name" value="DNA-bd_dom_put_sf"/>
</dbReference>
<dbReference type="Proteomes" id="UP001187346">
    <property type="component" value="Unassembled WGS sequence"/>
</dbReference>
<name>A0ABU4F1K3_9ACTN</name>
<keyword evidence="4" id="KW-0804">Transcription</keyword>
<proteinExistence type="predicted"/>
<feature type="domain" description="HTH merR-type" evidence="5">
    <location>
        <begin position="5"/>
        <end position="73"/>
    </location>
</feature>